<sequence>LREADFLADFNHENIVELYGFVEDLPESRVWLVFPWEENGNLKDFAASRDWEIPERVWLINDVTKGVTYLHSRNPPICHGDLKSVNILVTTKCRAVITDFGSARRAAFCASTNTMTLTGNQYTLRWAAPELLMDEEPDLWSDIWALGWIFYEVMTNSIPFQTVRKDSMIIKHVIDGKLPSVTDHTRMSLILELCSVMIKCWSINPRERPTAEDCRKSIKWMVGSVGSGVSIAIDVG</sequence>
<dbReference type="Proteomes" id="UP000054248">
    <property type="component" value="Unassembled WGS sequence"/>
</dbReference>
<organism evidence="2 3">
    <name type="scientific">Tulasnella calospora MUT 4182</name>
    <dbReference type="NCBI Taxonomy" id="1051891"/>
    <lineage>
        <taxon>Eukaryota</taxon>
        <taxon>Fungi</taxon>
        <taxon>Dikarya</taxon>
        <taxon>Basidiomycota</taxon>
        <taxon>Agaricomycotina</taxon>
        <taxon>Agaricomycetes</taxon>
        <taxon>Cantharellales</taxon>
        <taxon>Tulasnellaceae</taxon>
        <taxon>Tulasnella</taxon>
    </lineage>
</organism>
<dbReference type="GO" id="GO:0004674">
    <property type="term" value="F:protein serine/threonine kinase activity"/>
    <property type="evidence" value="ECO:0007669"/>
    <property type="project" value="TreeGrafter"/>
</dbReference>
<dbReference type="OrthoDB" id="346907at2759"/>
<evidence type="ECO:0000313" key="3">
    <source>
        <dbReference type="Proteomes" id="UP000054248"/>
    </source>
</evidence>
<dbReference type="PIRSF" id="PIRSF000654">
    <property type="entry name" value="Integrin-linked_kinase"/>
    <property type="match status" value="1"/>
</dbReference>
<dbReference type="GO" id="GO:0005524">
    <property type="term" value="F:ATP binding"/>
    <property type="evidence" value="ECO:0007669"/>
    <property type="project" value="InterPro"/>
</dbReference>
<dbReference type="SMART" id="SM00220">
    <property type="entry name" value="S_TKc"/>
    <property type="match status" value="1"/>
</dbReference>
<dbReference type="EMBL" id="KN822953">
    <property type="protein sequence ID" value="KIO32716.1"/>
    <property type="molecule type" value="Genomic_DNA"/>
</dbReference>
<feature type="non-terminal residue" evidence="2">
    <location>
        <position position="1"/>
    </location>
</feature>
<name>A0A0C3QTW4_9AGAM</name>
<dbReference type="SUPFAM" id="SSF56112">
    <property type="entry name" value="Protein kinase-like (PK-like)"/>
    <property type="match status" value="1"/>
</dbReference>
<dbReference type="Gene3D" id="1.10.510.10">
    <property type="entry name" value="Transferase(Phosphotransferase) domain 1"/>
    <property type="match status" value="1"/>
</dbReference>
<reference evidence="3" key="2">
    <citation type="submission" date="2015-01" db="EMBL/GenBank/DDBJ databases">
        <title>Evolutionary Origins and Diversification of the Mycorrhizal Mutualists.</title>
        <authorList>
            <consortium name="DOE Joint Genome Institute"/>
            <consortium name="Mycorrhizal Genomics Consortium"/>
            <person name="Kohler A."/>
            <person name="Kuo A."/>
            <person name="Nagy L.G."/>
            <person name="Floudas D."/>
            <person name="Copeland A."/>
            <person name="Barry K.W."/>
            <person name="Cichocki N."/>
            <person name="Veneault-Fourrey C."/>
            <person name="LaButti K."/>
            <person name="Lindquist E.A."/>
            <person name="Lipzen A."/>
            <person name="Lundell T."/>
            <person name="Morin E."/>
            <person name="Murat C."/>
            <person name="Riley R."/>
            <person name="Ohm R."/>
            <person name="Sun H."/>
            <person name="Tunlid A."/>
            <person name="Henrissat B."/>
            <person name="Grigoriev I.V."/>
            <person name="Hibbett D.S."/>
            <person name="Martin F."/>
        </authorList>
    </citation>
    <scope>NUCLEOTIDE SEQUENCE [LARGE SCALE GENOMIC DNA]</scope>
    <source>
        <strain evidence="3">MUT 4182</strain>
    </source>
</reference>
<dbReference type="InterPro" id="IPR008271">
    <property type="entry name" value="Ser/Thr_kinase_AS"/>
</dbReference>
<keyword evidence="3" id="KW-1185">Reference proteome</keyword>
<feature type="domain" description="Protein kinase" evidence="1">
    <location>
        <begin position="1"/>
        <end position="221"/>
    </location>
</feature>
<dbReference type="PANTHER" id="PTHR44329">
    <property type="entry name" value="SERINE/THREONINE-PROTEIN KINASE TNNI3K-RELATED"/>
    <property type="match status" value="1"/>
</dbReference>
<dbReference type="InterPro" id="IPR011009">
    <property type="entry name" value="Kinase-like_dom_sf"/>
</dbReference>
<proteinExistence type="predicted"/>
<gene>
    <name evidence="2" type="ORF">M407DRAFT_66312</name>
</gene>
<accession>A0A0C3QTW4</accession>
<dbReference type="Pfam" id="PF00069">
    <property type="entry name" value="Pkinase"/>
    <property type="match status" value="1"/>
</dbReference>
<reference evidence="2 3" key="1">
    <citation type="submission" date="2014-04" db="EMBL/GenBank/DDBJ databases">
        <authorList>
            <consortium name="DOE Joint Genome Institute"/>
            <person name="Kuo A."/>
            <person name="Girlanda M."/>
            <person name="Perotto S."/>
            <person name="Kohler A."/>
            <person name="Nagy L.G."/>
            <person name="Floudas D."/>
            <person name="Copeland A."/>
            <person name="Barry K.W."/>
            <person name="Cichocki N."/>
            <person name="Veneault-Fourrey C."/>
            <person name="LaButti K."/>
            <person name="Lindquist E.A."/>
            <person name="Lipzen A."/>
            <person name="Lundell T."/>
            <person name="Morin E."/>
            <person name="Murat C."/>
            <person name="Sun H."/>
            <person name="Tunlid A."/>
            <person name="Henrissat B."/>
            <person name="Grigoriev I.V."/>
            <person name="Hibbett D.S."/>
            <person name="Martin F."/>
            <person name="Nordberg H.P."/>
            <person name="Cantor M.N."/>
            <person name="Hua S.X."/>
        </authorList>
    </citation>
    <scope>NUCLEOTIDE SEQUENCE [LARGE SCALE GENOMIC DNA]</scope>
    <source>
        <strain evidence="2 3">MUT 4182</strain>
    </source>
</reference>
<dbReference type="HOGENOM" id="CLU_000288_7_18_1"/>
<protein>
    <recommendedName>
        <fullName evidence="1">Protein kinase domain-containing protein</fullName>
    </recommendedName>
</protein>
<dbReference type="InterPro" id="IPR000719">
    <property type="entry name" value="Prot_kinase_dom"/>
</dbReference>
<evidence type="ECO:0000313" key="2">
    <source>
        <dbReference type="EMBL" id="KIO32716.1"/>
    </source>
</evidence>
<dbReference type="AlphaFoldDB" id="A0A0C3QTW4"/>
<evidence type="ECO:0000259" key="1">
    <source>
        <dbReference type="PROSITE" id="PS50011"/>
    </source>
</evidence>
<dbReference type="PROSITE" id="PS00108">
    <property type="entry name" value="PROTEIN_KINASE_ST"/>
    <property type="match status" value="1"/>
</dbReference>
<dbReference type="PROSITE" id="PS50011">
    <property type="entry name" value="PROTEIN_KINASE_DOM"/>
    <property type="match status" value="1"/>
</dbReference>
<dbReference type="InterPro" id="IPR051681">
    <property type="entry name" value="Ser/Thr_Kinases-Pseudokinases"/>
</dbReference>